<dbReference type="GO" id="GO:0005737">
    <property type="term" value="C:cytoplasm"/>
    <property type="evidence" value="ECO:0007669"/>
    <property type="project" value="TreeGrafter"/>
</dbReference>
<comment type="similarity">
    <text evidence="1">Belongs to the BTG family.</text>
</comment>
<evidence type="ECO:0000313" key="6">
    <source>
        <dbReference type="Proteomes" id="UP000261540"/>
    </source>
</evidence>
<dbReference type="SMART" id="SM00099">
    <property type="entry name" value="btg1"/>
    <property type="match status" value="1"/>
</dbReference>
<keyword evidence="6" id="KW-1185">Reference proteome</keyword>
<name>A0A3B3REL3_9TELE</name>
<dbReference type="GeneTree" id="ENSGT00940000154208"/>
<feature type="compositionally biased region" description="Low complexity" evidence="3">
    <location>
        <begin position="194"/>
        <end position="203"/>
    </location>
</feature>
<reference evidence="5" key="1">
    <citation type="submission" date="2025-08" db="UniProtKB">
        <authorList>
            <consortium name="Ensembl"/>
        </authorList>
    </citation>
    <scope>IDENTIFICATION</scope>
</reference>
<dbReference type="PRINTS" id="PR00310">
    <property type="entry name" value="ANTIPRLFBTG1"/>
</dbReference>
<evidence type="ECO:0000256" key="3">
    <source>
        <dbReference type="SAM" id="MobiDB-lite"/>
    </source>
</evidence>
<keyword evidence="2" id="KW-0597">Phosphoprotein</keyword>
<dbReference type="InterPro" id="IPR036054">
    <property type="entry name" value="BTG-like_sf"/>
</dbReference>
<protein>
    <submittedName>
        <fullName evidence="5">Transducer of ERBB2, 2</fullName>
    </submittedName>
</protein>
<dbReference type="Proteomes" id="UP000261540">
    <property type="component" value="Unplaced"/>
</dbReference>
<dbReference type="InterPro" id="IPR015676">
    <property type="entry name" value="Tob1/2"/>
</dbReference>
<accession>A0A3B3REL3</accession>
<sequence length="395" mass="43078">MHLEVKIALNFIVSYLYDKLPRRRADMFGEELERLLMTRFEGHWYPETPLRGCAFRCLHLGTARDTVVELAARRSGLDMAEVRANVPPELSVWIDPYEVSYQIGESGEVQVLYSKDPSVQLCDIGSVEDECVFGDCNDKMEDKRLGFNPKAQMFMPVVGKVSPVGIRSLPSSPTHSSSHHNFFEYFGSSPAANRAINSSNSSTPSPPNSRLNYGQSQPQLPVASDGRPAPHPVTFTTASFAATKFGSTKMKCGGTASAVGPGISPQPAMPSRSPVTVPHAGLIKQRSFSLHSFGSPTSSQLSPNAKEFIYPVSPVGFNFDSDVPPLPLHTTLPHPNPLHVHPTFGLFSSSQPGHSMGVVSGRGGISYLEKPTFMDEISGKKIQVIQEISQLHVEQ</sequence>
<dbReference type="InterPro" id="IPR002087">
    <property type="entry name" value="Anti_prolifrtn"/>
</dbReference>
<feature type="region of interest" description="Disordered" evidence="3">
    <location>
        <begin position="194"/>
        <end position="231"/>
    </location>
</feature>
<dbReference type="InterPro" id="IPR009818">
    <property type="entry name" value="PAM2_motif"/>
</dbReference>
<evidence type="ECO:0000313" key="5">
    <source>
        <dbReference type="Ensembl" id="ENSPKIP00000017052.1"/>
    </source>
</evidence>
<proteinExistence type="inferred from homology"/>
<dbReference type="PANTHER" id="PTHR17537:SF3">
    <property type="entry name" value="PROTEIN TOB2"/>
    <property type="match status" value="1"/>
</dbReference>
<dbReference type="AlphaFoldDB" id="A0A3B3REL3"/>
<dbReference type="Gene3D" id="3.90.640.90">
    <property type="entry name" value="Anti-proliferative protein, N-terminal domain"/>
    <property type="match status" value="1"/>
</dbReference>
<evidence type="ECO:0000256" key="2">
    <source>
        <dbReference type="ARBA" id="ARBA00022553"/>
    </source>
</evidence>
<organism evidence="5 6">
    <name type="scientific">Paramormyrops kingsleyae</name>
    <dbReference type="NCBI Taxonomy" id="1676925"/>
    <lineage>
        <taxon>Eukaryota</taxon>
        <taxon>Metazoa</taxon>
        <taxon>Chordata</taxon>
        <taxon>Craniata</taxon>
        <taxon>Vertebrata</taxon>
        <taxon>Euteleostomi</taxon>
        <taxon>Actinopterygii</taxon>
        <taxon>Neopterygii</taxon>
        <taxon>Teleostei</taxon>
        <taxon>Osteoglossocephala</taxon>
        <taxon>Osteoglossomorpha</taxon>
        <taxon>Osteoglossiformes</taxon>
        <taxon>Mormyridae</taxon>
        <taxon>Paramormyrops</taxon>
    </lineage>
</organism>
<dbReference type="Ensembl" id="ENSPKIT00000041558.1">
    <property type="protein sequence ID" value="ENSPKIP00000017052.1"/>
    <property type="gene ID" value="ENSPKIG00000003127.1"/>
</dbReference>
<feature type="compositionally biased region" description="Polar residues" evidence="3">
    <location>
        <begin position="210"/>
        <end position="219"/>
    </location>
</feature>
<dbReference type="SUPFAM" id="SSF160696">
    <property type="entry name" value="BTG domain-like"/>
    <property type="match status" value="1"/>
</dbReference>
<evidence type="ECO:0000259" key="4">
    <source>
        <dbReference type="PROSITE" id="PS01203"/>
    </source>
</evidence>
<dbReference type="GO" id="GO:0005634">
    <property type="term" value="C:nucleus"/>
    <property type="evidence" value="ECO:0007669"/>
    <property type="project" value="TreeGrafter"/>
</dbReference>
<reference evidence="5" key="2">
    <citation type="submission" date="2025-09" db="UniProtKB">
        <authorList>
            <consortium name="Ensembl"/>
        </authorList>
    </citation>
    <scope>IDENTIFICATION</scope>
</reference>
<dbReference type="PANTHER" id="PTHR17537">
    <property type="entry name" value="TRANSDUCER OF ERBB2 TOB"/>
    <property type="match status" value="1"/>
</dbReference>
<dbReference type="GO" id="GO:0003714">
    <property type="term" value="F:transcription corepressor activity"/>
    <property type="evidence" value="ECO:0007669"/>
    <property type="project" value="TreeGrafter"/>
</dbReference>
<dbReference type="STRING" id="1676925.ENSPKIP00000017052"/>
<dbReference type="Pfam" id="PF07742">
    <property type="entry name" value="BTG"/>
    <property type="match status" value="1"/>
</dbReference>
<evidence type="ECO:0000256" key="1">
    <source>
        <dbReference type="ARBA" id="ARBA00007989"/>
    </source>
</evidence>
<feature type="domain" description="Anti-proliferative protein" evidence="4">
    <location>
        <begin position="86"/>
        <end position="105"/>
    </location>
</feature>
<dbReference type="Pfam" id="PF07145">
    <property type="entry name" value="PAM2"/>
    <property type="match status" value="1"/>
</dbReference>
<dbReference type="FunFam" id="3.90.640.90:FF:000001">
    <property type="entry name" value="TOB1 isoform 1"/>
    <property type="match status" value="1"/>
</dbReference>
<dbReference type="PROSITE" id="PS01203">
    <property type="entry name" value="BTG_2"/>
    <property type="match status" value="1"/>
</dbReference>